<keyword evidence="9" id="KW-1185">Reference proteome</keyword>
<reference evidence="8 9" key="1">
    <citation type="submission" date="2020-02" db="EMBL/GenBank/DDBJ databases">
        <title>Genome sequence of the type strain DSM 27180 of Arthrobacter silviterrae.</title>
        <authorList>
            <person name="Gao J."/>
            <person name="Sun J."/>
        </authorList>
    </citation>
    <scope>NUCLEOTIDE SEQUENCE [LARGE SCALE GENOMIC DNA]</scope>
    <source>
        <strain evidence="8 9">DSM 27180</strain>
    </source>
</reference>
<dbReference type="RefSeq" id="WP_165180127.1">
    <property type="nucleotide sequence ID" value="NZ_JAAKZI010000001.1"/>
</dbReference>
<evidence type="ECO:0000259" key="7">
    <source>
        <dbReference type="Pfam" id="PF00294"/>
    </source>
</evidence>
<evidence type="ECO:0000313" key="9">
    <source>
        <dbReference type="Proteomes" id="UP000479226"/>
    </source>
</evidence>
<organism evidence="8 9">
    <name type="scientific">Arthrobacter silviterrae</name>
    <dbReference type="NCBI Taxonomy" id="2026658"/>
    <lineage>
        <taxon>Bacteria</taxon>
        <taxon>Bacillati</taxon>
        <taxon>Actinomycetota</taxon>
        <taxon>Actinomycetes</taxon>
        <taxon>Micrococcales</taxon>
        <taxon>Micrococcaceae</taxon>
        <taxon>Arthrobacter</taxon>
    </lineage>
</organism>
<evidence type="ECO:0000256" key="5">
    <source>
        <dbReference type="ARBA" id="ARBA00022840"/>
    </source>
</evidence>
<dbReference type="SUPFAM" id="SSF53613">
    <property type="entry name" value="Ribokinase-like"/>
    <property type="match status" value="1"/>
</dbReference>
<evidence type="ECO:0000256" key="4">
    <source>
        <dbReference type="ARBA" id="ARBA00022777"/>
    </source>
</evidence>
<gene>
    <name evidence="8" type="ORF">G6N77_01015</name>
</gene>
<dbReference type="InterPro" id="IPR029056">
    <property type="entry name" value="Ribokinase-like"/>
</dbReference>
<dbReference type="PROSITE" id="PS00584">
    <property type="entry name" value="PFKB_KINASES_2"/>
    <property type="match status" value="1"/>
</dbReference>
<evidence type="ECO:0000313" key="8">
    <source>
        <dbReference type="EMBL" id="NGN82047.1"/>
    </source>
</evidence>
<dbReference type="PIRSF" id="PIRSF000535">
    <property type="entry name" value="1PFK/6PFK/LacC"/>
    <property type="match status" value="1"/>
</dbReference>
<feature type="domain" description="Carbohydrate kinase PfkB" evidence="7">
    <location>
        <begin position="167"/>
        <end position="326"/>
    </location>
</feature>
<keyword evidence="2 6" id="KW-0808">Transferase</keyword>
<accession>A0ABX0D5C9</accession>
<protein>
    <submittedName>
        <fullName evidence="8">1-phosphofructokinase family hexose kinase</fullName>
    </submittedName>
</protein>
<evidence type="ECO:0000256" key="3">
    <source>
        <dbReference type="ARBA" id="ARBA00022741"/>
    </source>
</evidence>
<comment type="similarity">
    <text evidence="1">Belongs to the carbohydrate kinase PfkB family.</text>
</comment>
<dbReference type="Pfam" id="PF00294">
    <property type="entry name" value="PfkB"/>
    <property type="match status" value="2"/>
</dbReference>
<evidence type="ECO:0000256" key="1">
    <source>
        <dbReference type="ARBA" id="ARBA00010688"/>
    </source>
</evidence>
<proteinExistence type="inferred from homology"/>
<keyword evidence="5" id="KW-0067">ATP-binding</keyword>
<name>A0ABX0D5C9_9MICC</name>
<comment type="caution">
    <text evidence="8">The sequence shown here is derived from an EMBL/GenBank/DDBJ whole genome shotgun (WGS) entry which is preliminary data.</text>
</comment>
<dbReference type="EMBL" id="JAAKZI010000001">
    <property type="protein sequence ID" value="NGN82047.1"/>
    <property type="molecule type" value="Genomic_DNA"/>
</dbReference>
<keyword evidence="3" id="KW-0547">Nucleotide-binding</keyword>
<dbReference type="PANTHER" id="PTHR46566:SF5">
    <property type="entry name" value="1-PHOSPHOFRUCTOKINASE"/>
    <property type="match status" value="1"/>
</dbReference>
<dbReference type="InterPro" id="IPR011611">
    <property type="entry name" value="PfkB_dom"/>
</dbReference>
<dbReference type="InterPro" id="IPR017583">
    <property type="entry name" value="Tagatose/fructose_Pkinase"/>
</dbReference>
<dbReference type="InterPro" id="IPR002173">
    <property type="entry name" value="Carboh/pur_kinase_PfkB_CS"/>
</dbReference>
<evidence type="ECO:0000256" key="2">
    <source>
        <dbReference type="ARBA" id="ARBA00022679"/>
    </source>
</evidence>
<sequence>MNAPGLDSPGLNAPGPLVLTVTPNAAVDLTYTVAGVELGASHRVPAPLHRAGGKGLNVSRVAHQLGFPTLAIATAGGATGAQLRADLDASGIAHHLVPVVAETRRTIALVDTAAGQTSIFNEAGPALTEAEWQALSAAVVRQLAGALPDGSGKAGFHPDDAGARPGVLVGSGSLPEQAPEDFYPGLVALAHNAGVPAIIDTSGAGILAAARAGADLLKPNNHELMDAVGETDLVAAARKLMDLGARRVLVSVGEEGMLAFEAGRPGYLQARLPAPLSGNPTGAGDAAVSAAAVALANGVTELREILARATAWSAAAVLMPGAGEISPRHAELAAQLIITDH</sequence>
<dbReference type="PANTHER" id="PTHR46566">
    <property type="entry name" value="1-PHOSPHOFRUCTOKINASE-RELATED"/>
    <property type="match status" value="1"/>
</dbReference>
<keyword evidence="4" id="KW-0418">Kinase</keyword>
<feature type="domain" description="Carbohydrate kinase PfkB" evidence="7">
    <location>
        <begin position="25"/>
        <end position="154"/>
    </location>
</feature>
<evidence type="ECO:0000256" key="6">
    <source>
        <dbReference type="PIRNR" id="PIRNR000535"/>
    </source>
</evidence>
<dbReference type="Gene3D" id="3.40.1190.20">
    <property type="match status" value="1"/>
</dbReference>
<dbReference type="Proteomes" id="UP000479226">
    <property type="component" value="Unassembled WGS sequence"/>
</dbReference>